<feature type="coiled-coil region" evidence="2">
    <location>
        <begin position="62"/>
        <end position="117"/>
    </location>
</feature>
<evidence type="ECO:0000313" key="6">
    <source>
        <dbReference type="Proteomes" id="UP000005435"/>
    </source>
</evidence>
<evidence type="ECO:0000256" key="2">
    <source>
        <dbReference type="SAM" id="Coils"/>
    </source>
</evidence>
<dbReference type="InterPro" id="IPR011055">
    <property type="entry name" value="Dup_hybrid_motif"/>
</dbReference>
<feature type="domain" description="M23ase beta-sheet core" evidence="4">
    <location>
        <begin position="206"/>
        <end position="300"/>
    </location>
</feature>
<keyword evidence="3" id="KW-0812">Transmembrane</keyword>
<organism evidence="5 6">
    <name type="scientific">Acetivibrio clariflavus (strain DSM 19732 / NBRC 101661 / EBR45)</name>
    <name type="common">Clostridium clariflavum</name>
    <dbReference type="NCBI Taxonomy" id="720554"/>
    <lineage>
        <taxon>Bacteria</taxon>
        <taxon>Bacillati</taxon>
        <taxon>Bacillota</taxon>
        <taxon>Clostridia</taxon>
        <taxon>Eubacteriales</taxon>
        <taxon>Oscillospiraceae</taxon>
        <taxon>Acetivibrio</taxon>
    </lineage>
</organism>
<feature type="transmembrane region" description="Helical" evidence="3">
    <location>
        <begin position="37"/>
        <end position="56"/>
    </location>
</feature>
<dbReference type="Gene3D" id="2.70.70.10">
    <property type="entry name" value="Glucose Permease (Domain IIA)"/>
    <property type="match status" value="1"/>
</dbReference>
<dbReference type="AlphaFoldDB" id="G8M1N4"/>
<dbReference type="FunFam" id="2.70.70.10:FF:000006">
    <property type="entry name" value="M23 family peptidase"/>
    <property type="match status" value="1"/>
</dbReference>
<dbReference type="OrthoDB" id="9809488at2"/>
<keyword evidence="2" id="KW-0175">Coiled coil</keyword>
<dbReference type="PANTHER" id="PTHR21666">
    <property type="entry name" value="PEPTIDASE-RELATED"/>
    <property type="match status" value="1"/>
</dbReference>
<dbReference type="HOGENOM" id="CLU_029425_2_4_9"/>
<dbReference type="eggNOG" id="COG0739">
    <property type="taxonomic scope" value="Bacteria"/>
</dbReference>
<protein>
    <submittedName>
        <fullName evidence="5">Metalloendopeptidase-like membrane protein</fullName>
    </submittedName>
</protein>
<evidence type="ECO:0000313" key="5">
    <source>
        <dbReference type="EMBL" id="AEV70263.1"/>
    </source>
</evidence>
<name>G8M1N4_ACECE</name>
<dbReference type="InterPro" id="IPR050570">
    <property type="entry name" value="Cell_wall_metabolism_enzyme"/>
</dbReference>
<dbReference type="PANTHER" id="PTHR21666:SF289">
    <property type="entry name" value="L-ALA--D-GLU ENDOPEPTIDASE"/>
    <property type="match status" value="1"/>
</dbReference>
<gene>
    <name evidence="5" type="ordered locus">Clocl_3813</name>
</gene>
<dbReference type="STRING" id="720554.Clocl_3813"/>
<dbReference type="MEROPS" id="M23.009"/>
<evidence type="ECO:0000256" key="1">
    <source>
        <dbReference type="ARBA" id="ARBA00022729"/>
    </source>
</evidence>
<dbReference type="CDD" id="cd12797">
    <property type="entry name" value="M23_peptidase"/>
    <property type="match status" value="1"/>
</dbReference>
<proteinExistence type="predicted"/>
<dbReference type="RefSeq" id="WP_014256766.1">
    <property type="nucleotide sequence ID" value="NC_016627.1"/>
</dbReference>
<keyword evidence="1" id="KW-0732">Signal</keyword>
<evidence type="ECO:0000259" key="4">
    <source>
        <dbReference type="Pfam" id="PF01551"/>
    </source>
</evidence>
<sequence length="307" mass="34324" precursor="true">MRKRSKVKRDKYLSIMFVPHSTNEIKTFKISSWRSKLYIFTAIVLALVIGFTSYLGNIIHTNNKLKIALDEANSKNEEQARLLAENAEQIAALLEKERQYAENISEFSEKYKQMTENYLDSNMESLTASRGSNSRSFIDDASELREILEKLRNINDSDDSIANKLSESEKKLQSYIETFPTLWPADGPISSPFGYRTDPIYSSERKHEGIDIAAPYGADIRASATGKVIFSGTNGNYGKCIIINHNNGITTLYGHASSLLAKEGQTVKKGDVIAKVGSTGKSTGPHLHFEVRINGTPDDPLKYLDKK</sequence>
<accession>G8M1N4</accession>
<dbReference type="Pfam" id="PF01551">
    <property type="entry name" value="Peptidase_M23"/>
    <property type="match status" value="1"/>
</dbReference>
<dbReference type="SUPFAM" id="SSF51261">
    <property type="entry name" value="Duplicated hybrid motif"/>
    <property type="match status" value="1"/>
</dbReference>
<dbReference type="InterPro" id="IPR016047">
    <property type="entry name" value="M23ase_b-sheet_dom"/>
</dbReference>
<reference evidence="5 6" key="2">
    <citation type="journal article" date="2012" name="Stand. Genomic Sci.">
        <title>Complete Genome Sequence of Clostridium clariflavum DSM 19732.</title>
        <authorList>
            <person name="Izquierdo J.A."/>
            <person name="Goodwin L."/>
            <person name="Davenport K.W."/>
            <person name="Teshima H."/>
            <person name="Bruce D."/>
            <person name="Detter C."/>
            <person name="Tapia R."/>
            <person name="Han S."/>
            <person name="Land M."/>
            <person name="Hauser L."/>
            <person name="Jeffries C.D."/>
            <person name="Han J."/>
            <person name="Pitluck S."/>
            <person name="Nolan M."/>
            <person name="Chen A."/>
            <person name="Huntemann M."/>
            <person name="Mavromatis K."/>
            <person name="Mikhailova N."/>
            <person name="Liolios K."/>
            <person name="Woyke T."/>
            <person name="Lynd L.R."/>
        </authorList>
    </citation>
    <scope>NUCLEOTIDE SEQUENCE [LARGE SCALE GENOMIC DNA]</scope>
    <source>
        <strain evidence="6">DSM 19732 / NBRC 101661 / EBR45</strain>
    </source>
</reference>
<keyword evidence="6" id="KW-1185">Reference proteome</keyword>
<dbReference type="EMBL" id="CP003065">
    <property type="protein sequence ID" value="AEV70263.1"/>
    <property type="molecule type" value="Genomic_DNA"/>
</dbReference>
<dbReference type="GO" id="GO:0004222">
    <property type="term" value="F:metalloendopeptidase activity"/>
    <property type="evidence" value="ECO:0007669"/>
    <property type="project" value="TreeGrafter"/>
</dbReference>
<dbReference type="KEGG" id="ccl:Clocl_3813"/>
<keyword evidence="3" id="KW-0472">Membrane</keyword>
<reference evidence="6" key="1">
    <citation type="submission" date="2011-12" db="EMBL/GenBank/DDBJ databases">
        <title>Complete sequence of Clostridium clariflavum DSM 19732.</title>
        <authorList>
            <consortium name="US DOE Joint Genome Institute"/>
            <person name="Lucas S."/>
            <person name="Han J."/>
            <person name="Lapidus A."/>
            <person name="Cheng J.-F."/>
            <person name="Goodwin L."/>
            <person name="Pitluck S."/>
            <person name="Peters L."/>
            <person name="Teshima H."/>
            <person name="Detter J.C."/>
            <person name="Han C."/>
            <person name="Tapia R."/>
            <person name="Land M."/>
            <person name="Hauser L."/>
            <person name="Kyrpides N."/>
            <person name="Ivanova N."/>
            <person name="Pagani I."/>
            <person name="Kitzmiller T."/>
            <person name="Lynd L."/>
            <person name="Izquierdo J."/>
            <person name="Woyke T."/>
        </authorList>
    </citation>
    <scope>NUCLEOTIDE SEQUENCE [LARGE SCALE GENOMIC DNA]</scope>
    <source>
        <strain evidence="6">DSM 19732 / NBRC 101661 / EBR45</strain>
    </source>
</reference>
<keyword evidence="3" id="KW-1133">Transmembrane helix</keyword>
<evidence type="ECO:0000256" key="3">
    <source>
        <dbReference type="SAM" id="Phobius"/>
    </source>
</evidence>
<dbReference type="Proteomes" id="UP000005435">
    <property type="component" value="Chromosome"/>
</dbReference>